<protein>
    <submittedName>
        <fullName evidence="1">Uncharacterized protein</fullName>
    </submittedName>
</protein>
<dbReference type="EMBL" id="JALBUS010000007">
    <property type="protein sequence ID" value="MDX8417395.1"/>
    <property type="molecule type" value="Genomic_DNA"/>
</dbReference>
<evidence type="ECO:0000313" key="1">
    <source>
        <dbReference type="EMBL" id="MDX8417395.1"/>
    </source>
</evidence>
<reference evidence="1 2" key="1">
    <citation type="submission" date="2022-03" db="EMBL/GenBank/DDBJ databases">
        <title>Novel taxa within the pig intestine.</title>
        <authorList>
            <person name="Wylensek D."/>
            <person name="Bishof K."/>
            <person name="Afrizal A."/>
            <person name="Clavel T."/>
        </authorList>
    </citation>
    <scope>NUCLEOTIDE SEQUENCE [LARGE SCALE GENOMIC DNA]</scope>
    <source>
        <strain evidence="1 2">Cla-KB-P134</strain>
    </source>
</reference>
<proteinExistence type="predicted"/>
<accession>A0ABU4WLH2</accession>
<organism evidence="1 2">
    <name type="scientific">Absicoccus intestinalis</name>
    <dbReference type="NCBI Taxonomy" id="2926319"/>
    <lineage>
        <taxon>Bacteria</taxon>
        <taxon>Bacillati</taxon>
        <taxon>Bacillota</taxon>
        <taxon>Erysipelotrichia</taxon>
        <taxon>Erysipelotrichales</taxon>
        <taxon>Erysipelotrichaceae</taxon>
        <taxon>Absicoccus</taxon>
    </lineage>
</organism>
<name>A0ABU4WLH2_9FIRM</name>
<keyword evidence="2" id="KW-1185">Reference proteome</keyword>
<comment type="caution">
    <text evidence="1">The sequence shown here is derived from an EMBL/GenBank/DDBJ whole genome shotgun (WGS) entry which is preliminary data.</text>
</comment>
<dbReference type="Proteomes" id="UP001285244">
    <property type="component" value="Unassembled WGS sequence"/>
</dbReference>
<evidence type="ECO:0000313" key="2">
    <source>
        <dbReference type="Proteomes" id="UP001285244"/>
    </source>
</evidence>
<sequence>MKQKTMNVVLEPYCDGCPKWNPSRNKVVAADVFVDDELAGDEIVIAEFLECDNRDLCKELYKQIEKYLKKKEENNNGNQRPNV</sequence>
<dbReference type="RefSeq" id="WP_320325691.1">
    <property type="nucleotide sequence ID" value="NZ_JALBUS010000007.1"/>
</dbReference>
<gene>
    <name evidence="1" type="ORF">MOZ64_06010</name>
</gene>